<accession>G4Q9N2</accession>
<evidence type="ECO:0000256" key="3">
    <source>
        <dbReference type="ARBA" id="ARBA00022679"/>
    </source>
</evidence>
<comment type="function">
    <text evidence="7">Catalyzes the N-acylation of UDP-3-O-acylglucosamine using 3-hydroxyacyl-ACP as the acyl donor. Is involved in the biosynthesis of lipid A, a phosphorylated glycolipid that anchors the lipopolysaccharide to the outer membrane of the cell.</text>
</comment>
<keyword evidence="4 7" id="KW-0677">Repeat</keyword>
<dbReference type="NCBIfam" id="TIGR01853">
    <property type="entry name" value="lipid_A_lpxD"/>
    <property type="match status" value="1"/>
</dbReference>
<dbReference type="OrthoDB" id="9784739at2"/>
<dbReference type="InterPro" id="IPR011004">
    <property type="entry name" value="Trimer_LpxA-like_sf"/>
</dbReference>
<comment type="pathway">
    <text evidence="7">Bacterial outer membrane biogenesis; LPS lipid A biosynthesis.</text>
</comment>
<evidence type="ECO:0000313" key="10">
    <source>
        <dbReference type="Proteomes" id="UP000009284"/>
    </source>
</evidence>
<feature type="active site" description="Proton acceptor" evidence="7">
    <location>
        <position position="267"/>
    </location>
</feature>
<dbReference type="GO" id="GO:0016020">
    <property type="term" value="C:membrane"/>
    <property type="evidence" value="ECO:0007669"/>
    <property type="project" value="GOC"/>
</dbReference>
<keyword evidence="5 7" id="KW-0443">Lipid metabolism</keyword>
<name>G4Q9N2_TAYAM</name>
<dbReference type="NCBIfam" id="NF002060">
    <property type="entry name" value="PRK00892.1"/>
    <property type="match status" value="1"/>
</dbReference>
<dbReference type="UniPathway" id="UPA00973"/>
<dbReference type="Pfam" id="PF00132">
    <property type="entry name" value="Hexapep"/>
    <property type="match status" value="2"/>
</dbReference>
<dbReference type="CDD" id="cd03352">
    <property type="entry name" value="LbH_LpxD"/>
    <property type="match status" value="1"/>
</dbReference>
<dbReference type="GO" id="GO:0103118">
    <property type="term" value="F:UDP-3-O-[(3R)-3-hydroxyacyl]-glucosamine N-acyltransferase activity"/>
    <property type="evidence" value="ECO:0007669"/>
    <property type="project" value="UniProtKB-EC"/>
</dbReference>
<keyword evidence="3 7" id="KW-0808">Transferase</keyword>
<dbReference type="AlphaFoldDB" id="G4Q9N2"/>
<dbReference type="InterPro" id="IPR007691">
    <property type="entry name" value="LpxD"/>
</dbReference>
<dbReference type="eggNOG" id="COG1044">
    <property type="taxonomic scope" value="Bacteria"/>
</dbReference>
<dbReference type="RefSeq" id="WP_014111544.1">
    <property type="nucleotide sequence ID" value="NC_016043.1"/>
</dbReference>
<dbReference type="GO" id="GO:0009245">
    <property type="term" value="P:lipid A biosynthetic process"/>
    <property type="evidence" value="ECO:0007669"/>
    <property type="project" value="UniProtKB-UniRule"/>
</dbReference>
<dbReference type="HAMAP" id="MF_00523">
    <property type="entry name" value="LpxD"/>
    <property type="match status" value="1"/>
</dbReference>
<dbReference type="InterPro" id="IPR020573">
    <property type="entry name" value="UDP_GlcNAc_AcTrfase_non-rep"/>
</dbReference>
<reference evidence="9 10" key="2">
    <citation type="journal article" date="2012" name="PLoS ONE">
        <title>Genomic characterization of the taylorella genus.</title>
        <authorList>
            <person name="Hebert L."/>
            <person name="Moumen B."/>
            <person name="Pons N."/>
            <person name="Duquesne F."/>
            <person name="Breuil M.F."/>
            <person name="Goux D."/>
            <person name="Batto J.M."/>
            <person name="Laugier C."/>
            <person name="Renault P."/>
            <person name="Petry S."/>
        </authorList>
    </citation>
    <scope>NUCLEOTIDE SEQUENCE [LARGE SCALE GENOMIC DNA]</scope>
    <source>
        <strain evidence="9 10">MCE3</strain>
    </source>
</reference>
<evidence type="ECO:0000256" key="2">
    <source>
        <dbReference type="ARBA" id="ARBA00022556"/>
    </source>
</evidence>
<comment type="subunit">
    <text evidence="7">Homotrimer.</text>
</comment>
<dbReference type="Gene3D" id="2.160.10.10">
    <property type="entry name" value="Hexapeptide repeat proteins"/>
    <property type="match status" value="1"/>
</dbReference>
<evidence type="ECO:0000313" key="9">
    <source>
        <dbReference type="EMBL" id="AEP36648.1"/>
    </source>
</evidence>
<dbReference type="HOGENOM" id="CLU_049865_0_1_4"/>
<dbReference type="EMBL" id="CP003059">
    <property type="protein sequence ID" value="AEP36648.1"/>
    <property type="molecule type" value="Genomic_DNA"/>
</dbReference>
<dbReference type="SUPFAM" id="SSF51161">
    <property type="entry name" value="Trimeric LpxA-like enzymes"/>
    <property type="match status" value="1"/>
</dbReference>
<dbReference type="KEGG" id="tas:TASI_0879"/>
<dbReference type="PANTHER" id="PTHR43378">
    <property type="entry name" value="UDP-3-O-ACYLGLUCOSAMINE N-ACYLTRANSFERASE"/>
    <property type="match status" value="1"/>
</dbReference>
<feature type="domain" description="UDP-3-O-[3-hydroxymyristoyl] glucosamine N-acyltransferase non-repeat region" evidence="8">
    <location>
        <begin position="33"/>
        <end position="111"/>
    </location>
</feature>
<keyword evidence="2 7" id="KW-0441">Lipid A biosynthesis</keyword>
<keyword evidence="1 7" id="KW-0444">Lipid biosynthesis</keyword>
<dbReference type="GO" id="GO:0016410">
    <property type="term" value="F:N-acyltransferase activity"/>
    <property type="evidence" value="ECO:0007669"/>
    <property type="project" value="InterPro"/>
</dbReference>
<evidence type="ECO:0000256" key="5">
    <source>
        <dbReference type="ARBA" id="ARBA00023098"/>
    </source>
</evidence>
<sequence length="374" mass="40158">MIDKDSCVKLTKLISEISEKGLPRSVELFSNEDPSISGIASLEAAQQKDISFLSNPKFFNLLSTTRAGAVVMPSIALEALDKLPNINPSKPPFAVVICENPYLMYSRLTQWFYNKEIAHLEANVHPSAVISTEAILGQSVVIGPNVVVEDNVKIGDRVQIRAGSVICKGATIGYETVIYPNVTIYPNVSIGSKCIIHSGAVIGSDGFGFAPDNSETKGAWSKIHQFGSVIIEDDVEIGSNTCIDRGALSDTIIRKGAKLDNLIMIAHNCDIGQNVAMAACVGVAGSTKIGDRCTLAGASMVSGHLTIGDDIHISGGTGVMNDISEPGRYTGLYPIEPHKEWQKNAAALKSLYDLRKRVLELEKNMKITVISNID</sequence>
<gene>
    <name evidence="7" type="primary">lpxD</name>
    <name evidence="9" type="ordered locus">TASI_0879</name>
</gene>
<keyword evidence="6 7" id="KW-0012">Acyltransferase</keyword>
<dbReference type="Proteomes" id="UP000009284">
    <property type="component" value="Chromosome"/>
</dbReference>
<evidence type="ECO:0000256" key="4">
    <source>
        <dbReference type="ARBA" id="ARBA00022737"/>
    </source>
</evidence>
<dbReference type="Pfam" id="PF04613">
    <property type="entry name" value="LpxD"/>
    <property type="match status" value="1"/>
</dbReference>
<dbReference type="EC" id="2.3.1.191" evidence="7"/>
<evidence type="ECO:0000256" key="7">
    <source>
        <dbReference type="HAMAP-Rule" id="MF_00523"/>
    </source>
</evidence>
<keyword evidence="10" id="KW-1185">Reference proteome</keyword>
<reference key="1">
    <citation type="submission" date="2011-09" db="EMBL/GenBank/DDBJ databases">
        <title>Genomic characterization of the Taylorella genus.</title>
        <authorList>
            <person name="Hebert L."/>
            <person name="Moumen B."/>
            <person name="Pons N."/>
            <person name="Duquesne F."/>
            <person name="Breuil M.-F."/>
            <person name="Goux D."/>
            <person name="Batto J.-M."/>
            <person name="Renault P."/>
            <person name="Laugier C."/>
            <person name="Petry S."/>
        </authorList>
    </citation>
    <scope>NUCLEOTIDE SEQUENCE</scope>
    <source>
        <strain>MCE3</strain>
    </source>
</reference>
<dbReference type="InterPro" id="IPR001451">
    <property type="entry name" value="Hexapep"/>
</dbReference>
<evidence type="ECO:0000256" key="1">
    <source>
        <dbReference type="ARBA" id="ARBA00022516"/>
    </source>
</evidence>
<protein>
    <recommendedName>
        <fullName evidence="7">UDP-3-O-acylglucosamine N-acyltransferase</fullName>
        <ecNumber evidence="7">2.3.1.191</ecNumber>
    </recommendedName>
</protein>
<organism evidence="9 10">
    <name type="scientific">Taylorella asinigenitalis (strain MCE3)</name>
    <dbReference type="NCBI Taxonomy" id="1008459"/>
    <lineage>
        <taxon>Bacteria</taxon>
        <taxon>Pseudomonadati</taxon>
        <taxon>Pseudomonadota</taxon>
        <taxon>Betaproteobacteria</taxon>
        <taxon>Burkholderiales</taxon>
        <taxon>Alcaligenaceae</taxon>
        <taxon>Taylorella</taxon>
    </lineage>
</organism>
<evidence type="ECO:0000259" key="8">
    <source>
        <dbReference type="Pfam" id="PF04613"/>
    </source>
</evidence>
<comment type="catalytic activity">
    <reaction evidence="7">
        <text>a UDP-3-O-[(3R)-3-hydroxyacyl]-alpha-D-glucosamine + a (3R)-hydroxyacyl-[ACP] = a UDP-2-N,3-O-bis[(3R)-3-hydroxyacyl]-alpha-D-glucosamine + holo-[ACP] + H(+)</text>
        <dbReference type="Rhea" id="RHEA:53836"/>
        <dbReference type="Rhea" id="RHEA-COMP:9685"/>
        <dbReference type="Rhea" id="RHEA-COMP:9945"/>
        <dbReference type="ChEBI" id="CHEBI:15378"/>
        <dbReference type="ChEBI" id="CHEBI:64479"/>
        <dbReference type="ChEBI" id="CHEBI:78827"/>
        <dbReference type="ChEBI" id="CHEBI:137740"/>
        <dbReference type="ChEBI" id="CHEBI:137748"/>
        <dbReference type="EC" id="2.3.1.191"/>
    </reaction>
</comment>
<dbReference type="PANTHER" id="PTHR43378:SF2">
    <property type="entry name" value="UDP-3-O-ACYLGLUCOSAMINE N-ACYLTRANSFERASE 1, MITOCHONDRIAL-RELATED"/>
    <property type="match status" value="1"/>
</dbReference>
<evidence type="ECO:0000256" key="6">
    <source>
        <dbReference type="ARBA" id="ARBA00023315"/>
    </source>
</evidence>
<dbReference type="STRING" id="1008459.TASI_0879"/>
<comment type="similarity">
    <text evidence="7">Belongs to the transferase hexapeptide repeat family. LpxD subfamily.</text>
</comment>
<dbReference type="Gene3D" id="3.40.1390.10">
    <property type="entry name" value="MurE/MurF, N-terminal domain"/>
    <property type="match status" value="1"/>
</dbReference>
<proteinExistence type="inferred from homology"/>